<sequence>MMVYLKNMDGFKMDFFRGMSYDDIRPIFEKYFNSNVDFLEKSKEQLEEEASSALKRKSKSSEQQAAKKQKLDKEVEELKKHLQIVPNDEDDVYTEAAPLALKVPVVDYQIHTENNKPHYKIIRADETHQLFLRFISLLRNFDREDLEMLWQIVQERFASSKPNNFSDNFLLTTLKMILLIERRYPLTRFTLDQMLNNVRLEVEEESEVSSEMLRFVRRQQQEGYRTENRYALSFNANCKPIRVNPWSIKGSLQQSLRSQRTHNSECDLASCDDFSLINALERKYVTFSNPPLESNEDFTSSGDESLSDKDIPENNVKIYSNLLFEFDDEYISSDVNPLFDEVLEDIESKSSYDSNLDEPDLLITPLSDTNQDECFDPGDDVDEIKLLLYHDPSTPKMSVASILKGFINEPPLEENDDLFDLEFKENEWKKILYDAPIDDLMTEDKIFDPEIPEKSFSPTYMKLPFEDRHYLFFTYVIRNFLPYLSYSVDSPFLLSSGSEDTIFDPGIFAFHLSSLEPVASHRSRIS</sequence>
<protein>
    <submittedName>
        <fullName evidence="2">Uncharacterized protein</fullName>
    </submittedName>
</protein>
<evidence type="ECO:0000313" key="2">
    <source>
        <dbReference type="EMBL" id="GEX59176.1"/>
    </source>
</evidence>
<reference evidence="2" key="1">
    <citation type="journal article" date="2019" name="Sci. Rep.">
        <title>Draft genome of Tanacetum cinerariifolium, the natural source of mosquito coil.</title>
        <authorList>
            <person name="Yamashiro T."/>
            <person name="Shiraishi A."/>
            <person name="Satake H."/>
            <person name="Nakayama K."/>
        </authorList>
    </citation>
    <scope>NUCLEOTIDE SEQUENCE</scope>
</reference>
<accession>A0A699HED6</accession>
<evidence type="ECO:0000256" key="1">
    <source>
        <dbReference type="SAM" id="MobiDB-lite"/>
    </source>
</evidence>
<proteinExistence type="predicted"/>
<dbReference type="AlphaFoldDB" id="A0A699HED6"/>
<comment type="caution">
    <text evidence="2">The sequence shown here is derived from an EMBL/GenBank/DDBJ whole genome shotgun (WGS) entry which is preliminary data.</text>
</comment>
<organism evidence="2">
    <name type="scientific">Tanacetum cinerariifolium</name>
    <name type="common">Dalmatian daisy</name>
    <name type="synonym">Chrysanthemum cinerariifolium</name>
    <dbReference type="NCBI Taxonomy" id="118510"/>
    <lineage>
        <taxon>Eukaryota</taxon>
        <taxon>Viridiplantae</taxon>
        <taxon>Streptophyta</taxon>
        <taxon>Embryophyta</taxon>
        <taxon>Tracheophyta</taxon>
        <taxon>Spermatophyta</taxon>
        <taxon>Magnoliopsida</taxon>
        <taxon>eudicotyledons</taxon>
        <taxon>Gunneridae</taxon>
        <taxon>Pentapetalae</taxon>
        <taxon>asterids</taxon>
        <taxon>campanulids</taxon>
        <taxon>Asterales</taxon>
        <taxon>Asteraceae</taxon>
        <taxon>Asteroideae</taxon>
        <taxon>Anthemideae</taxon>
        <taxon>Anthemidinae</taxon>
        <taxon>Tanacetum</taxon>
    </lineage>
</organism>
<feature type="region of interest" description="Disordered" evidence="1">
    <location>
        <begin position="50"/>
        <end position="72"/>
    </location>
</feature>
<name>A0A699HED6_TANCI</name>
<gene>
    <name evidence="2" type="ORF">Tci_331151</name>
</gene>
<dbReference type="EMBL" id="BKCJ010117574">
    <property type="protein sequence ID" value="GEX59176.1"/>
    <property type="molecule type" value="Genomic_DNA"/>
</dbReference>